<protein>
    <submittedName>
        <fullName evidence="3">Uncharacterized protein</fullName>
    </submittedName>
</protein>
<organism evidence="2 3">
    <name type="scientific">Panagrolaimus superbus</name>
    <dbReference type="NCBI Taxonomy" id="310955"/>
    <lineage>
        <taxon>Eukaryota</taxon>
        <taxon>Metazoa</taxon>
        <taxon>Ecdysozoa</taxon>
        <taxon>Nematoda</taxon>
        <taxon>Chromadorea</taxon>
        <taxon>Rhabditida</taxon>
        <taxon>Tylenchina</taxon>
        <taxon>Panagrolaimomorpha</taxon>
        <taxon>Panagrolaimoidea</taxon>
        <taxon>Panagrolaimidae</taxon>
        <taxon>Panagrolaimus</taxon>
    </lineage>
</organism>
<feature type="region of interest" description="Disordered" evidence="1">
    <location>
        <begin position="216"/>
        <end position="283"/>
    </location>
</feature>
<evidence type="ECO:0000313" key="3">
    <source>
        <dbReference type="WBParaSite" id="PSU_v2.g13742.t1"/>
    </source>
</evidence>
<sequence>MNPRDPRIQRLYGNAQMRFASPAYTSPRLRLGSPPDASTPTTQINNAIIDEKSLKVISPEDRHLHVAFYQSFKNFPLENFNENTRQNAVGALKFIFFNHKKAMEALVMENQIFLKCLNEQDELLKNVPKEDARKNEIDSYNKKIDELNAELQKIKTQNCEDKNGCLQRYDEAMEDNFQLKRKIQKIQSENKKEIEALRKSNREEAEQHAEKLKELKNELKEERSKTSSCMNEISETIKRFTDVRAENRQHRDSSAARKRSKTRSNEGVERRHRDSENSKKRRY</sequence>
<dbReference type="Proteomes" id="UP000887577">
    <property type="component" value="Unplaced"/>
</dbReference>
<reference evidence="3" key="1">
    <citation type="submission" date="2022-11" db="UniProtKB">
        <authorList>
            <consortium name="WormBaseParasite"/>
        </authorList>
    </citation>
    <scope>IDENTIFICATION</scope>
</reference>
<keyword evidence="2" id="KW-1185">Reference proteome</keyword>
<feature type="compositionally biased region" description="Basic and acidic residues" evidence="1">
    <location>
        <begin position="235"/>
        <end position="255"/>
    </location>
</feature>
<feature type="compositionally biased region" description="Basic and acidic residues" evidence="1">
    <location>
        <begin position="263"/>
        <end position="283"/>
    </location>
</feature>
<accession>A0A914Y0L3</accession>
<evidence type="ECO:0000256" key="1">
    <source>
        <dbReference type="SAM" id="MobiDB-lite"/>
    </source>
</evidence>
<proteinExistence type="predicted"/>
<feature type="compositionally biased region" description="Basic and acidic residues" evidence="1">
    <location>
        <begin position="216"/>
        <end position="225"/>
    </location>
</feature>
<dbReference type="WBParaSite" id="PSU_v2.g13742.t1">
    <property type="protein sequence ID" value="PSU_v2.g13742.t1"/>
    <property type="gene ID" value="PSU_v2.g13742"/>
</dbReference>
<name>A0A914Y0L3_9BILA</name>
<evidence type="ECO:0000313" key="2">
    <source>
        <dbReference type="Proteomes" id="UP000887577"/>
    </source>
</evidence>
<dbReference type="AlphaFoldDB" id="A0A914Y0L3"/>